<dbReference type="EMBL" id="HBFQ01059816">
    <property type="protein sequence ID" value="CAD8867959.1"/>
    <property type="molecule type" value="Transcribed_RNA"/>
</dbReference>
<dbReference type="InterPro" id="IPR027417">
    <property type="entry name" value="P-loop_NTPase"/>
</dbReference>
<dbReference type="Gene3D" id="3.40.50.300">
    <property type="entry name" value="P-loop containing nucleotide triphosphate hydrolases"/>
    <property type="match status" value="1"/>
</dbReference>
<dbReference type="Pfam" id="PF01926">
    <property type="entry name" value="MMR_HSR1"/>
    <property type="match status" value="1"/>
</dbReference>
<protein>
    <recommendedName>
        <fullName evidence="2">G domain-containing protein</fullName>
    </recommendedName>
</protein>
<dbReference type="CDD" id="cd00882">
    <property type="entry name" value="Ras_like_GTPase"/>
    <property type="match status" value="1"/>
</dbReference>
<gene>
    <name evidence="3" type="ORF">NSCI0253_LOCUS42314</name>
</gene>
<feature type="compositionally biased region" description="Basic and acidic residues" evidence="1">
    <location>
        <begin position="527"/>
        <end position="546"/>
    </location>
</feature>
<proteinExistence type="predicted"/>
<organism evidence="3">
    <name type="scientific">Noctiluca scintillans</name>
    <name type="common">Sea sparkle</name>
    <name type="synonym">Red tide dinoflagellate</name>
    <dbReference type="NCBI Taxonomy" id="2966"/>
    <lineage>
        <taxon>Eukaryota</taxon>
        <taxon>Sar</taxon>
        <taxon>Alveolata</taxon>
        <taxon>Dinophyceae</taxon>
        <taxon>Noctilucales</taxon>
        <taxon>Noctilucaceae</taxon>
        <taxon>Noctiluca</taxon>
    </lineage>
</organism>
<feature type="region of interest" description="Disordered" evidence="1">
    <location>
        <begin position="478"/>
        <end position="764"/>
    </location>
</feature>
<evidence type="ECO:0000256" key="1">
    <source>
        <dbReference type="SAM" id="MobiDB-lite"/>
    </source>
</evidence>
<feature type="domain" description="G" evidence="2">
    <location>
        <begin position="126"/>
        <end position="225"/>
    </location>
</feature>
<feature type="compositionally biased region" description="Low complexity" evidence="1">
    <location>
        <begin position="700"/>
        <end position="711"/>
    </location>
</feature>
<reference evidence="3" key="1">
    <citation type="submission" date="2021-01" db="EMBL/GenBank/DDBJ databases">
        <authorList>
            <person name="Corre E."/>
            <person name="Pelletier E."/>
            <person name="Niang G."/>
            <person name="Scheremetjew M."/>
            <person name="Finn R."/>
            <person name="Kale V."/>
            <person name="Holt S."/>
            <person name="Cochrane G."/>
            <person name="Meng A."/>
            <person name="Brown T."/>
            <person name="Cohen L."/>
        </authorList>
    </citation>
    <scope>NUCLEOTIDE SEQUENCE</scope>
</reference>
<dbReference type="GO" id="GO:0005525">
    <property type="term" value="F:GTP binding"/>
    <property type="evidence" value="ECO:0007669"/>
    <property type="project" value="InterPro"/>
</dbReference>
<dbReference type="AlphaFoldDB" id="A0A7S1AY09"/>
<evidence type="ECO:0000259" key="2">
    <source>
        <dbReference type="Pfam" id="PF01926"/>
    </source>
</evidence>
<accession>A0A7S1AY09</accession>
<dbReference type="InterPro" id="IPR006073">
    <property type="entry name" value="GTP-bd"/>
</dbReference>
<sequence length="764" mass="84174">MAQDVQSIKCCAFSSPVLLSMAEAADLPPPPVLPVANHKQSGCCVPICSSKGKKKKCCARENNMKLFMVDEPSIEELLAGEHIRAEFCDTRINSPLGDSDGCLLDHALTEATKTARSVVDKNPLFIFGPTGVGKSTLTNALLTHLGETSLPADSDHLRPCTRGVKVYQCDGETKAGKGRVLFFDTEGWELHNAAPILRLCLEKAKENGLLQEVLHNRLVLILVTSGNAESQRMLDSPKFKKLVGQLCNQFARLKGRHTWSKPVLLPVVTQIDKVDPKDRDSIIRNVITKMEESVTGIVDFKKPICVSSTKGENIDVLAKELFDIFNTQLQSRDILNVVRRFIETDLQMFLRMWSNQYQGLEADSALIRRHVWSVARSYGFRVGHIEQTYPIITWDRAMVAREHVFQMRDKLARGYIHARKANEQPGCFSFCFPSRMGPYETAGFPAKTLDEKHMDSLRQHIRHVEQVMKPPALAKVISNASNRELTPPNRRGTRTPMGSNRARVRNSVAPDAETGVLTPTATTPRRVAPEIDHHLSPRSTHPDPLAREPLVTRSELPRIKPRASMGRTPTPSKRVESQRSGTGPLPEHFERDDSGSGGGTGQERTESPHFPITLPSNGMHVAGSPVDLETPRIGGNPVEVPQADGLGSAKKAEGEAESKTCIDLTMTMELPSTQVEKSRPEALRRFGGTDSGRDSVQRGSSPSPSSAWPSADETPLASSTLEPPKITIHLPQHDNDADNLTQDIAEPPMATYVKHHSFDPKGAV</sequence>
<feature type="compositionally biased region" description="Basic and acidic residues" evidence="1">
    <location>
        <begin position="650"/>
        <end position="660"/>
    </location>
</feature>
<evidence type="ECO:0000313" key="3">
    <source>
        <dbReference type="EMBL" id="CAD8867959.1"/>
    </source>
</evidence>
<name>A0A7S1AY09_NOCSC</name>
<dbReference type="SUPFAM" id="SSF52540">
    <property type="entry name" value="P-loop containing nucleoside triphosphate hydrolases"/>
    <property type="match status" value="1"/>
</dbReference>